<feature type="transmembrane region" description="Helical" evidence="1">
    <location>
        <begin position="107"/>
        <end position="129"/>
    </location>
</feature>
<keyword evidence="1" id="KW-0812">Transmembrane</keyword>
<feature type="transmembrane region" description="Helical" evidence="1">
    <location>
        <begin position="67"/>
        <end position="95"/>
    </location>
</feature>
<evidence type="ECO:0000313" key="3">
    <source>
        <dbReference type="Proteomes" id="UP001313282"/>
    </source>
</evidence>
<name>A0AAN8R8G5_9PEZI</name>
<evidence type="ECO:0000256" key="1">
    <source>
        <dbReference type="SAM" id="Phobius"/>
    </source>
</evidence>
<keyword evidence="1" id="KW-1133">Transmembrane helix</keyword>
<protein>
    <submittedName>
        <fullName evidence="2">Uncharacterized protein</fullName>
    </submittedName>
</protein>
<comment type="caution">
    <text evidence="2">The sequence shown here is derived from an EMBL/GenBank/DDBJ whole genome shotgun (WGS) entry which is preliminary data.</text>
</comment>
<proteinExistence type="predicted"/>
<gene>
    <name evidence="2" type="ORF">TWF718_003270</name>
</gene>
<dbReference type="EMBL" id="JAVHNR010000011">
    <property type="protein sequence ID" value="KAK6331083.1"/>
    <property type="molecule type" value="Genomic_DNA"/>
</dbReference>
<sequence length="155" mass="16511">MYRFFQLLINRNGDRNRDGVIEDNKIEEGAVITTIIVIIIVVIIAAVVVLPAVFFDLEVIESEDKGVTAGATSVAGAAGTAGAVSFSGALPILFWDSDATNSKDKGSAPTALTATTTPITIIITTTIFYNPYATKSKDKANNKDNKVIDNDEDDI</sequence>
<keyword evidence="1" id="KW-0472">Membrane</keyword>
<organism evidence="2 3">
    <name type="scientific">Orbilia javanica</name>
    <dbReference type="NCBI Taxonomy" id="47235"/>
    <lineage>
        <taxon>Eukaryota</taxon>
        <taxon>Fungi</taxon>
        <taxon>Dikarya</taxon>
        <taxon>Ascomycota</taxon>
        <taxon>Pezizomycotina</taxon>
        <taxon>Orbiliomycetes</taxon>
        <taxon>Orbiliales</taxon>
        <taxon>Orbiliaceae</taxon>
        <taxon>Orbilia</taxon>
    </lineage>
</organism>
<reference evidence="2 3" key="1">
    <citation type="submission" date="2019-10" db="EMBL/GenBank/DDBJ databases">
        <authorList>
            <person name="Palmer J.M."/>
        </authorList>
    </citation>
    <scope>NUCLEOTIDE SEQUENCE [LARGE SCALE GENOMIC DNA]</scope>
    <source>
        <strain evidence="2 3">TWF718</strain>
    </source>
</reference>
<accession>A0AAN8R8G5</accession>
<evidence type="ECO:0000313" key="2">
    <source>
        <dbReference type="EMBL" id="KAK6331083.1"/>
    </source>
</evidence>
<dbReference type="Proteomes" id="UP001313282">
    <property type="component" value="Unassembled WGS sequence"/>
</dbReference>
<feature type="transmembrane region" description="Helical" evidence="1">
    <location>
        <begin position="30"/>
        <end position="55"/>
    </location>
</feature>
<keyword evidence="3" id="KW-1185">Reference proteome</keyword>
<dbReference type="AlphaFoldDB" id="A0AAN8R8G5"/>